<dbReference type="InterPro" id="IPR011960">
    <property type="entry name" value="Gentisate_dOase"/>
</dbReference>
<evidence type="ECO:0000259" key="4">
    <source>
        <dbReference type="Pfam" id="PF07883"/>
    </source>
</evidence>
<keyword evidence="1 5" id="KW-0223">Dioxygenase</keyword>
<proteinExistence type="predicted"/>
<dbReference type="PANTHER" id="PTHR41517">
    <property type="entry name" value="1,2-DIOXYGENASE PROTEIN-RELATED"/>
    <property type="match status" value="1"/>
</dbReference>
<dbReference type="EMBL" id="BJZP01000014">
    <property type="protein sequence ID" value="GEO86004.1"/>
    <property type="molecule type" value="Genomic_DNA"/>
</dbReference>
<comment type="caution">
    <text evidence="5">The sequence shown here is derived from an EMBL/GenBank/DDBJ whole genome shotgun (WGS) entry which is preliminary data.</text>
</comment>
<dbReference type="Gene3D" id="2.60.120.10">
    <property type="entry name" value="Jelly Rolls"/>
    <property type="match status" value="1"/>
</dbReference>
<dbReference type="GO" id="GO:0047922">
    <property type="term" value="F:gentisate 1,2-dioxygenase activity"/>
    <property type="evidence" value="ECO:0007669"/>
    <property type="project" value="UniProtKB-UniRule"/>
</dbReference>
<dbReference type="InterPro" id="IPR013096">
    <property type="entry name" value="Cupin_2"/>
</dbReference>
<dbReference type="EC" id="1.13.11.4" evidence="3"/>
<evidence type="ECO:0000256" key="3">
    <source>
        <dbReference type="NCBIfam" id="TIGR02272"/>
    </source>
</evidence>
<keyword evidence="2" id="KW-0560">Oxidoreductase</keyword>
<organism evidence="5 6">
    <name type="scientific">Ciceribacter naphthalenivorans</name>
    <dbReference type="NCBI Taxonomy" id="1118451"/>
    <lineage>
        <taxon>Bacteria</taxon>
        <taxon>Pseudomonadati</taxon>
        <taxon>Pseudomonadota</taxon>
        <taxon>Alphaproteobacteria</taxon>
        <taxon>Hyphomicrobiales</taxon>
        <taxon>Rhizobiaceae</taxon>
        <taxon>Ciceribacter</taxon>
    </lineage>
</organism>
<dbReference type="AlphaFoldDB" id="A0A512HKM7"/>
<reference evidence="5 6" key="1">
    <citation type="submission" date="2019-07" db="EMBL/GenBank/DDBJ databases">
        <title>Whole genome shotgun sequence of Rhizobium naphthalenivorans NBRC 107585.</title>
        <authorList>
            <person name="Hosoyama A."/>
            <person name="Uohara A."/>
            <person name="Ohji S."/>
            <person name="Ichikawa N."/>
        </authorList>
    </citation>
    <scope>NUCLEOTIDE SEQUENCE [LARGE SCALE GENOMIC DNA]</scope>
    <source>
        <strain evidence="5 6">NBRC 107585</strain>
    </source>
</reference>
<evidence type="ECO:0000256" key="2">
    <source>
        <dbReference type="ARBA" id="ARBA00023002"/>
    </source>
</evidence>
<dbReference type="OrthoDB" id="285029at2"/>
<feature type="domain" description="Cupin type-2" evidence="4">
    <location>
        <begin position="96"/>
        <end position="163"/>
    </location>
</feature>
<dbReference type="InterPro" id="IPR047183">
    <property type="entry name" value="GDO-like"/>
</dbReference>
<evidence type="ECO:0000313" key="5">
    <source>
        <dbReference type="EMBL" id="GEO86004.1"/>
    </source>
</evidence>
<name>A0A512HKM7_9HYPH</name>
<sequence>MSLIEKPAESPERKRFYDKINNSSYTALWTVLSDIITPEPRSACMSHLWHFDEAKSYLLEAGGLITAEEAERRVLVLENPGLRGQSRITTSLYAGLQVVMPGEVAPAHRHSQSALRFVMDGAGAQTSVDGERTIMQFGDFVITPPGAWHDHGNESGEPMIWLDGLDIPIVSVFDASFAEEHHDDRQPITRQTEDSSWRFGANMLPVDYERTRLASPIFNYPYERSREALAHLEKQGEIDPCHGIKMRYINPVDGGWAMPTISPCLQLLPKGFKTHRYRSTDATVFVVTEGTGRSIIAGKTYEWGPKDVFVVPSWKTVTHEADGDAVLFSYSDRVCQEKLGLWREDRGNAIPL</sequence>
<dbReference type="CDD" id="cd06992">
    <property type="entry name" value="cupin_GDO-like_C"/>
    <property type="match status" value="1"/>
</dbReference>
<dbReference type="Pfam" id="PF07883">
    <property type="entry name" value="Cupin_2"/>
    <property type="match status" value="1"/>
</dbReference>
<gene>
    <name evidence="5" type="ORF">RNA01_29360</name>
</gene>
<protein>
    <recommendedName>
        <fullName evidence="3">Gentisate 1,2-dioxygenase</fullName>
        <ecNumber evidence="3">1.13.11.4</ecNumber>
    </recommendedName>
</protein>
<keyword evidence="6" id="KW-1185">Reference proteome</keyword>
<dbReference type="PANTHER" id="PTHR41517:SF1">
    <property type="entry name" value="CUPIN"/>
    <property type="match status" value="1"/>
</dbReference>
<evidence type="ECO:0000313" key="6">
    <source>
        <dbReference type="Proteomes" id="UP000321717"/>
    </source>
</evidence>
<dbReference type="Proteomes" id="UP000321717">
    <property type="component" value="Unassembled WGS sequence"/>
</dbReference>
<dbReference type="NCBIfam" id="TIGR02272">
    <property type="entry name" value="gentisate_1_2"/>
    <property type="match status" value="1"/>
</dbReference>
<dbReference type="CDD" id="cd02216">
    <property type="entry name" value="cupin_GDO-like_N"/>
    <property type="match status" value="1"/>
</dbReference>
<accession>A0A512HKM7</accession>
<evidence type="ECO:0000256" key="1">
    <source>
        <dbReference type="ARBA" id="ARBA00022964"/>
    </source>
</evidence>
<dbReference type="SUPFAM" id="SSF51182">
    <property type="entry name" value="RmlC-like cupins"/>
    <property type="match status" value="1"/>
</dbReference>
<dbReference type="InterPro" id="IPR011051">
    <property type="entry name" value="RmlC_Cupin_sf"/>
</dbReference>
<dbReference type="InterPro" id="IPR014710">
    <property type="entry name" value="RmlC-like_jellyroll"/>
</dbReference>